<dbReference type="CDD" id="cd01392">
    <property type="entry name" value="HTH_LacI"/>
    <property type="match status" value="1"/>
</dbReference>
<dbReference type="CDD" id="cd06267">
    <property type="entry name" value="PBP1_LacI_sugar_binding-like"/>
    <property type="match status" value="1"/>
</dbReference>
<dbReference type="PANTHER" id="PTHR30146:SF109">
    <property type="entry name" value="HTH-TYPE TRANSCRIPTIONAL REGULATOR GALS"/>
    <property type="match status" value="1"/>
</dbReference>
<evidence type="ECO:0000256" key="3">
    <source>
        <dbReference type="ARBA" id="ARBA00023163"/>
    </source>
</evidence>
<keyword evidence="2 5" id="KW-0238">DNA-binding</keyword>
<feature type="domain" description="HTH lacI-type" evidence="4">
    <location>
        <begin position="9"/>
        <end position="63"/>
    </location>
</feature>
<dbReference type="SUPFAM" id="SSF47413">
    <property type="entry name" value="lambda repressor-like DNA-binding domains"/>
    <property type="match status" value="1"/>
</dbReference>
<evidence type="ECO:0000256" key="1">
    <source>
        <dbReference type="ARBA" id="ARBA00023015"/>
    </source>
</evidence>
<dbReference type="PANTHER" id="PTHR30146">
    <property type="entry name" value="LACI-RELATED TRANSCRIPTIONAL REPRESSOR"/>
    <property type="match status" value="1"/>
</dbReference>
<dbReference type="InterPro" id="IPR010982">
    <property type="entry name" value="Lambda_DNA-bd_dom_sf"/>
</dbReference>
<dbReference type="Pfam" id="PF13377">
    <property type="entry name" value="Peripla_BP_3"/>
    <property type="match status" value="1"/>
</dbReference>
<dbReference type="SMART" id="SM00354">
    <property type="entry name" value="HTH_LACI"/>
    <property type="match status" value="1"/>
</dbReference>
<reference evidence="5 6" key="1">
    <citation type="submission" date="2020-05" db="EMBL/GenBank/DDBJ databases">
        <title>Actinomyces sp. zg-325.</title>
        <authorList>
            <person name="Yang C."/>
        </authorList>
    </citation>
    <scope>NUCLEOTIDE SEQUENCE [LARGE SCALE GENOMIC DNA]</scope>
    <source>
        <strain evidence="6">zg-325</strain>
    </source>
</reference>
<dbReference type="EMBL" id="CP053642">
    <property type="protein sequence ID" value="QKD79460.1"/>
    <property type="molecule type" value="Genomic_DNA"/>
</dbReference>
<dbReference type="GO" id="GO:0003700">
    <property type="term" value="F:DNA-binding transcription factor activity"/>
    <property type="evidence" value="ECO:0007669"/>
    <property type="project" value="TreeGrafter"/>
</dbReference>
<name>A0A6M8B472_9ACTO</name>
<evidence type="ECO:0000256" key="2">
    <source>
        <dbReference type="ARBA" id="ARBA00023125"/>
    </source>
</evidence>
<proteinExistence type="predicted"/>
<dbReference type="KEGG" id="amam:HPC72_03615"/>
<evidence type="ECO:0000313" key="5">
    <source>
        <dbReference type="EMBL" id="QKD79460.1"/>
    </source>
</evidence>
<gene>
    <name evidence="5" type="ORF">HPC72_03615</name>
</gene>
<dbReference type="PROSITE" id="PS50932">
    <property type="entry name" value="HTH_LACI_2"/>
    <property type="match status" value="1"/>
</dbReference>
<dbReference type="GO" id="GO:0000976">
    <property type="term" value="F:transcription cis-regulatory region binding"/>
    <property type="evidence" value="ECO:0007669"/>
    <property type="project" value="TreeGrafter"/>
</dbReference>
<evidence type="ECO:0000313" key="6">
    <source>
        <dbReference type="Proteomes" id="UP000504752"/>
    </source>
</evidence>
<dbReference type="SUPFAM" id="SSF53822">
    <property type="entry name" value="Periplasmic binding protein-like I"/>
    <property type="match status" value="1"/>
</dbReference>
<accession>A0A6M8B472</accession>
<dbReference type="InterPro" id="IPR028082">
    <property type="entry name" value="Peripla_BP_I"/>
</dbReference>
<sequence>MPRGRSRRVTLVDVAREASCSVSMASIVMRDAAGASEETRRRVKAVAKRLGYRADQQARALRSARSSLIGVTFAVHQPFHAGLIESLYHAAESATTHRLVLSAVIDTIDDRRAADTLLRDRVDALIMVAPSIGAARLRSLADEVPVVTIARPVASPAVDVIRIDDRGGLALAVEHLVSLGHRRIAHVDGGTAPSSAERAAGYLEAMGSHGLGDQVMVLPGGIEQEHGLAAAAAMVDKALAAGGLERLPTGVVAFNDRVAGGIVLGLRAAGAAVPERVSVVGFDNARRAQAGPVTLTTIDQNTDLMARLALERAIGRAANNYLPTEQVIVPRLVVRASTAAAPGLG</sequence>
<keyword evidence="3" id="KW-0804">Transcription</keyword>
<dbReference type="Proteomes" id="UP000504752">
    <property type="component" value="Chromosome"/>
</dbReference>
<dbReference type="InterPro" id="IPR000843">
    <property type="entry name" value="HTH_LacI"/>
</dbReference>
<keyword evidence="1" id="KW-0805">Transcription regulation</keyword>
<dbReference type="AlphaFoldDB" id="A0A6M8B472"/>
<dbReference type="InterPro" id="IPR046335">
    <property type="entry name" value="LacI/GalR-like_sensor"/>
</dbReference>
<keyword evidence="6" id="KW-1185">Reference proteome</keyword>
<dbReference type="Gene3D" id="3.40.50.2300">
    <property type="match status" value="2"/>
</dbReference>
<evidence type="ECO:0000259" key="4">
    <source>
        <dbReference type="PROSITE" id="PS50932"/>
    </source>
</evidence>
<dbReference type="Pfam" id="PF00356">
    <property type="entry name" value="LacI"/>
    <property type="match status" value="1"/>
</dbReference>
<protein>
    <submittedName>
        <fullName evidence="5">LacI family DNA-binding transcriptional regulator</fullName>
    </submittedName>
</protein>
<dbReference type="RefSeq" id="WP_175994017.1">
    <property type="nucleotide sequence ID" value="NZ_VWPD01000020.1"/>
</dbReference>
<dbReference type="Gene3D" id="1.10.260.40">
    <property type="entry name" value="lambda repressor-like DNA-binding domains"/>
    <property type="match status" value="1"/>
</dbReference>
<organism evidence="5 6">
    <name type="scientific">Actinomyces marmotae</name>
    <dbReference type="NCBI Taxonomy" id="2737173"/>
    <lineage>
        <taxon>Bacteria</taxon>
        <taxon>Bacillati</taxon>
        <taxon>Actinomycetota</taxon>
        <taxon>Actinomycetes</taxon>
        <taxon>Actinomycetales</taxon>
        <taxon>Actinomycetaceae</taxon>
        <taxon>Actinomyces</taxon>
    </lineage>
</organism>